<protein>
    <recommendedName>
        <fullName evidence="2">Reverse transcriptase Ty1/copia-type domain-containing protein</fullName>
    </recommendedName>
</protein>
<evidence type="ECO:0000256" key="1">
    <source>
        <dbReference type="SAM" id="MobiDB-lite"/>
    </source>
</evidence>
<feature type="compositionally biased region" description="Pro residues" evidence="1">
    <location>
        <begin position="309"/>
        <end position="318"/>
    </location>
</feature>
<dbReference type="Pfam" id="PF07727">
    <property type="entry name" value="RVT_2"/>
    <property type="match status" value="1"/>
</dbReference>
<feature type="region of interest" description="Disordered" evidence="1">
    <location>
        <begin position="302"/>
        <end position="346"/>
    </location>
</feature>
<evidence type="ECO:0000313" key="3">
    <source>
        <dbReference type="EMBL" id="KAG5458554.1"/>
    </source>
</evidence>
<reference evidence="3 4" key="1">
    <citation type="journal article" name="Sci. Rep.">
        <title>Genome-scale phylogenetic analyses confirm Olpidium as the closest living zoosporic fungus to the non-flagellated, terrestrial fungi.</title>
        <authorList>
            <person name="Chang Y."/>
            <person name="Rochon D."/>
            <person name="Sekimoto S."/>
            <person name="Wang Y."/>
            <person name="Chovatia M."/>
            <person name="Sandor L."/>
            <person name="Salamov A."/>
            <person name="Grigoriev I.V."/>
            <person name="Stajich J.E."/>
            <person name="Spatafora J.W."/>
        </authorList>
    </citation>
    <scope>NUCLEOTIDE SEQUENCE [LARGE SCALE GENOMIC DNA]</scope>
    <source>
        <strain evidence="3">S191</strain>
    </source>
</reference>
<dbReference type="InterPro" id="IPR013103">
    <property type="entry name" value="RVT_2"/>
</dbReference>
<feature type="domain" description="Reverse transcriptase Ty1/copia-type" evidence="2">
    <location>
        <begin position="88"/>
        <end position="145"/>
    </location>
</feature>
<dbReference type="AlphaFoldDB" id="A0A8H7ZSP4"/>
<sequence length="346" mass="37264">MFLDFWSVLLSAQIWSYGNLWCIYSRRYARGVCIHTGAGRVGARAGFPMRMAVRMCGIPMWAHRSRAGGGTLSLTVVKLTHVTGQGTRGIDFDEAYAPVVSHQALRLLLAVATAERWVVRSHNMVTAYLKARLHHKVFIEQPPGVRFLVLFSFLFVLLPLVGTPECSRTTTSLLTRYEPNPDVSSPCLSPSALPRPRARAASPLRCRRCARRSLASPARHRSFAIASAACAPSPPPPLSAEPLLPPSPLQRRSLPQRRLSFARRAIAAASPARHRFPLAAAAASFLTAAALFAAAAAPELASPSLAPSSPLPSAPSSPSPGTRARLRPRANAIFRSPLSSPPPLLG</sequence>
<gene>
    <name evidence="3" type="ORF">BJ554DRAFT_1198</name>
</gene>
<dbReference type="EMBL" id="JAEFCI010008303">
    <property type="protein sequence ID" value="KAG5458554.1"/>
    <property type="molecule type" value="Genomic_DNA"/>
</dbReference>
<organism evidence="3 4">
    <name type="scientific">Olpidium bornovanus</name>
    <dbReference type="NCBI Taxonomy" id="278681"/>
    <lineage>
        <taxon>Eukaryota</taxon>
        <taxon>Fungi</taxon>
        <taxon>Fungi incertae sedis</taxon>
        <taxon>Olpidiomycota</taxon>
        <taxon>Olpidiomycotina</taxon>
        <taxon>Olpidiomycetes</taxon>
        <taxon>Olpidiales</taxon>
        <taxon>Olpidiaceae</taxon>
        <taxon>Olpidium</taxon>
    </lineage>
</organism>
<dbReference type="OrthoDB" id="8069008at2759"/>
<name>A0A8H7ZSP4_9FUNG</name>
<evidence type="ECO:0000259" key="2">
    <source>
        <dbReference type="Pfam" id="PF07727"/>
    </source>
</evidence>
<proteinExistence type="predicted"/>
<comment type="caution">
    <text evidence="3">The sequence shown here is derived from an EMBL/GenBank/DDBJ whole genome shotgun (WGS) entry which is preliminary data.</text>
</comment>
<keyword evidence="4" id="KW-1185">Reference proteome</keyword>
<dbReference type="Proteomes" id="UP000673691">
    <property type="component" value="Unassembled WGS sequence"/>
</dbReference>
<evidence type="ECO:0000313" key="4">
    <source>
        <dbReference type="Proteomes" id="UP000673691"/>
    </source>
</evidence>
<accession>A0A8H7ZSP4</accession>